<gene>
    <name evidence="4" type="ORF">RD1301_v1_1520007</name>
    <name evidence="1" type="ORF">RUN1744_v1_80038</name>
    <name evidence="2" type="ORF">TD1301_v1_210012</name>
    <name evidence="3" type="ORF">TF3108_v1_210005</name>
</gene>
<dbReference type="EMBL" id="LN899826">
    <property type="protein sequence ID" value="CUV38988.1"/>
    <property type="molecule type" value="Genomic_DNA"/>
</dbReference>
<name>A0A0K1ZRB7_RALSL</name>
<dbReference type="EMBL" id="LN899822">
    <property type="protein sequence ID" value="CUV61443.1"/>
    <property type="molecule type" value="Genomic_DNA"/>
</dbReference>
<dbReference type="AlphaFoldDB" id="A0A0K1ZRB7"/>
<evidence type="ECO:0000313" key="2">
    <source>
        <dbReference type="EMBL" id="CUV32865.1"/>
    </source>
</evidence>
<dbReference type="PATRIC" id="fig|305.92.peg.4362"/>
<evidence type="ECO:0000313" key="3">
    <source>
        <dbReference type="EMBL" id="CUV38988.1"/>
    </source>
</evidence>
<reference evidence="4" key="1">
    <citation type="submission" date="2015-10" db="EMBL/GenBank/DDBJ databases">
        <authorList>
            <person name="Gilbert D.G."/>
        </authorList>
    </citation>
    <scope>NUCLEOTIDE SEQUENCE</scope>
    <source>
        <strain evidence="4">Phyl III-seqv23</strain>
    </source>
</reference>
<evidence type="ECO:0000313" key="1">
    <source>
        <dbReference type="EMBL" id="CUV21682.1"/>
    </source>
</evidence>
<evidence type="ECO:0000313" key="4">
    <source>
        <dbReference type="EMBL" id="CUV61443.1"/>
    </source>
</evidence>
<dbReference type="EMBL" id="LN899823">
    <property type="protein sequence ID" value="CUV21682.1"/>
    <property type="molecule type" value="Genomic_DNA"/>
</dbReference>
<organism evidence="4">
    <name type="scientific">Ralstonia solanacearum</name>
    <name type="common">Pseudomonas solanacearum</name>
    <dbReference type="NCBI Taxonomy" id="305"/>
    <lineage>
        <taxon>Bacteria</taxon>
        <taxon>Pseudomonadati</taxon>
        <taxon>Pseudomonadota</taxon>
        <taxon>Betaproteobacteria</taxon>
        <taxon>Burkholderiales</taxon>
        <taxon>Burkholderiaceae</taxon>
        <taxon>Ralstonia</taxon>
        <taxon>Ralstonia solanacearum species complex</taxon>
    </lineage>
</organism>
<sequence length="216" mass="23860">MFDDLPHLDAPQGFLTAPLTFICGRFDPHEQFLPITEADGVVRCHLSLIDALIETVQILRIGTPCYVAPTALLASSHFKHAHGTGYRADMHLGWPACNGKLLLRSTGRLATYSRTLVSNPAEEAPQPSALQVDAGSLAVFARLREFAGLFAWSETIAQQLRWPSRKQIEAAEHALDSVELRHGEASDVNQIAMFDPEFGQWHFVAMHLAESTDSCR</sequence>
<protein>
    <submittedName>
        <fullName evidence="4">Uncharacterized protein</fullName>
    </submittedName>
</protein>
<dbReference type="EMBL" id="LN899825">
    <property type="protein sequence ID" value="CUV32865.1"/>
    <property type="molecule type" value="Genomic_DNA"/>
</dbReference>
<accession>A0A0K1ZRB7</accession>
<proteinExistence type="predicted"/>